<dbReference type="InterPro" id="IPR001119">
    <property type="entry name" value="SLH_dom"/>
</dbReference>
<evidence type="ECO:0000313" key="3">
    <source>
        <dbReference type="EMBL" id="SMG45856.1"/>
    </source>
</evidence>
<evidence type="ECO:0000256" key="1">
    <source>
        <dbReference type="SAM" id="SignalP"/>
    </source>
</evidence>
<feature type="chain" id="PRO_5012801450" evidence="1">
    <location>
        <begin position="23"/>
        <end position="1311"/>
    </location>
</feature>
<accession>A0A1X7KWD7</accession>
<gene>
    <name evidence="3" type="ORF">SAMN06295960_2786</name>
</gene>
<feature type="domain" description="SLH" evidence="2">
    <location>
        <begin position="1241"/>
        <end position="1311"/>
    </location>
</feature>
<dbReference type="EMBL" id="FXAZ01000003">
    <property type="protein sequence ID" value="SMG45856.1"/>
    <property type="molecule type" value="Genomic_DNA"/>
</dbReference>
<dbReference type="STRING" id="1852522.SAMN06295960_2786"/>
<organism evidence="3 4">
    <name type="scientific">Paenibacillus aquistagni</name>
    <dbReference type="NCBI Taxonomy" id="1852522"/>
    <lineage>
        <taxon>Bacteria</taxon>
        <taxon>Bacillati</taxon>
        <taxon>Bacillota</taxon>
        <taxon>Bacilli</taxon>
        <taxon>Bacillales</taxon>
        <taxon>Paenibacillaceae</taxon>
        <taxon>Paenibacillus</taxon>
    </lineage>
</organism>
<keyword evidence="4" id="KW-1185">Reference proteome</keyword>
<proteinExistence type="predicted"/>
<dbReference type="PROSITE" id="PS51272">
    <property type="entry name" value="SLH"/>
    <property type="match status" value="3"/>
</dbReference>
<protein>
    <submittedName>
        <fullName evidence="3">S-layer homology domain-containing protein</fullName>
    </submittedName>
</protein>
<keyword evidence="1" id="KW-0732">Signal</keyword>
<dbReference type="Pfam" id="PF00395">
    <property type="entry name" value="SLH"/>
    <property type="match status" value="3"/>
</dbReference>
<dbReference type="Proteomes" id="UP000193834">
    <property type="component" value="Unassembled WGS sequence"/>
</dbReference>
<name>A0A1X7KWD7_9BACL</name>
<feature type="domain" description="SLH" evidence="2">
    <location>
        <begin position="1103"/>
        <end position="1167"/>
    </location>
</feature>
<evidence type="ECO:0000259" key="2">
    <source>
        <dbReference type="PROSITE" id="PS51272"/>
    </source>
</evidence>
<reference evidence="3 4" key="1">
    <citation type="submission" date="2017-04" db="EMBL/GenBank/DDBJ databases">
        <authorList>
            <person name="Afonso C.L."/>
            <person name="Miller P.J."/>
            <person name="Scott M.A."/>
            <person name="Spackman E."/>
            <person name="Goraichik I."/>
            <person name="Dimitrov K.M."/>
            <person name="Suarez D.L."/>
            <person name="Swayne D.E."/>
        </authorList>
    </citation>
    <scope>NUCLEOTIDE SEQUENCE [LARGE SCALE GENOMIC DNA]</scope>
    <source>
        <strain evidence="3 4">11</strain>
    </source>
</reference>
<sequence>MMLVMVIIVAMVPLPFAGQAYADSVKAGSNFVFNNESTSISSARVTRDAVTSFTGTLNGVSGSNISYSVYNVTNNDRVIDDNYREGITSNINANDGRITVNNIQLYPGLNRIVFTGYQGITVIQETFYVEYRNGPTLHDLEISLSGNTFPIAENEVTVVYSSTTKGATEANVTIKGVAPNSDKVQVIVNGNSKTYNVTESAGWRFFSSSTKLMLGKNIITFKVYNGTQVVETTREVAFYNQKVTYFDVSMKDQNNNKVDLSQSPTLVASSPEVTGRIIMPIDNTVTVPPTVDVKYKLDNGTEAPVTATRNASLATSHYEVYEFTLNLTGTQFDKRHELALKVDPFIPDPADIRQGEKSFYFTLKNASEPYIYQARYLQGYSSGMTVGEVLNLQGVTLNGSDIYSLPAAIEFLVVNGDVNNAANLIQIDSIVGLPSTTGAELTFLNGAATTEQVMVNGVSMSMTKVVYTLNKLPKTGKLTLNLKANGSTSLFPATITLLYGPYVKFNEVYDGMKISQSTPGLDMFTAAKQIVEDLDFFNGEIYNVANESNIVYSGTGQNVFFYINNKQIPLKPGSRNSQFGLDQANQNIIDEAARALTIGGDNKVKFVYRTDNQSYEATMTFTIISSGAPSIPAVDTDPIYPYITKQEPHDPAITEKGGIYYTSETSFNVFGTFDFIDLGKDQGTVEATLSGMSPDELASFMFQIRMPNMTKPITWTLGNDLYQWKGSSVPYNGTNNPVDNLKVYYDEEKQSFIFVIEDIQLPVDGTPLNMRFKVSNNGGITGPEYPMQVIRLVDVYNLIKPIPEKRVVNQNFVEIVLQSENADKVTINKKEVPKSTYKPFYVDDIVYENAYRTIVTGLKANKDTKIDIVINVGNDVIKDTIIVKYVPTIIPGAVNIEDMSKSFKLFEGKLNLSFDKGTSLVRRNYNEADPLYNQIYADNMIYFAIANPKDGIVDRFEFEAVPANYDDEMAEAGVIFDSSFPKQYVKMSEVFWMDPGLADDIGTPTVYDPIKEGHNPVQMSSNEKGIESYHKRMIDRELVPSKRGKLTLGYNPSTIQDTGRMITVLRFNPEMGQWENLGGVVDPKKHTVTVPFDQFGYYVVAKLSFSYEDIVDHNYGRDFIETIYAKGVMNASVPNSYFGTGEYITRGEFTRIIVKGMEFKLNYDGQLHFDDLYIPPVIDVNATWDYRYIETAARLGIVRGVAPNYFGGDLQITRQDAAVMVAKALNLKLETDPDKVLKGLQKYFRDASKINYYARPSVLAIAKKGLLAGVPVDPNDPSRGAVFNPDANMLRGDAAILMARVMIDAKKLPKM</sequence>
<evidence type="ECO:0000313" key="4">
    <source>
        <dbReference type="Proteomes" id="UP000193834"/>
    </source>
</evidence>
<feature type="signal peptide" evidence="1">
    <location>
        <begin position="1"/>
        <end position="22"/>
    </location>
</feature>
<feature type="domain" description="SLH" evidence="2">
    <location>
        <begin position="1172"/>
        <end position="1235"/>
    </location>
</feature>